<accession>A0A166R0R9</accession>
<evidence type="ECO:0000256" key="1">
    <source>
        <dbReference type="SAM" id="MobiDB-lite"/>
    </source>
</evidence>
<reference evidence="2 3" key="1">
    <citation type="submission" date="2015-06" db="EMBL/GenBank/DDBJ databases">
        <title>Survival trade-offs in plant roots during colonization by closely related pathogenic and mutualistic fungi.</title>
        <authorList>
            <person name="Hacquard S."/>
            <person name="Kracher B."/>
            <person name="Hiruma K."/>
            <person name="Weinman A."/>
            <person name="Muench P."/>
            <person name="Garrido Oter R."/>
            <person name="Ver Loren van Themaat E."/>
            <person name="Dallerey J.-F."/>
            <person name="Damm U."/>
            <person name="Henrissat B."/>
            <person name="Lespinet O."/>
            <person name="Thon M."/>
            <person name="Kemen E."/>
            <person name="McHardy A.C."/>
            <person name="Schulze-Lefert P."/>
            <person name="O'Connell R.J."/>
        </authorList>
    </citation>
    <scope>NUCLEOTIDE SEQUENCE [LARGE SCALE GENOMIC DNA]</scope>
    <source>
        <strain evidence="2 3">MAFF 238704</strain>
    </source>
</reference>
<protein>
    <submittedName>
        <fullName evidence="2">Uncharacterized protein</fullName>
    </submittedName>
</protein>
<feature type="region of interest" description="Disordered" evidence="1">
    <location>
        <begin position="90"/>
        <end position="121"/>
    </location>
</feature>
<feature type="region of interest" description="Disordered" evidence="1">
    <location>
        <begin position="1"/>
        <end position="31"/>
    </location>
</feature>
<feature type="compositionally biased region" description="Basic and acidic residues" evidence="1">
    <location>
        <begin position="13"/>
        <end position="29"/>
    </location>
</feature>
<gene>
    <name evidence="2" type="ORF">CI238_00115</name>
</gene>
<evidence type="ECO:0000313" key="2">
    <source>
        <dbReference type="EMBL" id="KZL68598.1"/>
    </source>
</evidence>
<name>A0A166R0R9_COLIC</name>
<evidence type="ECO:0000313" key="3">
    <source>
        <dbReference type="Proteomes" id="UP000076584"/>
    </source>
</evidence>
<dbReference type="Proteomes" id="UP000076584">
    <property type="component" value="Unassembled WGS sequence"/>
</dbReference>
<keyword evidence="3" id="KW-1185">Reference proteome</keyword>
<comment type="caution">
    <text evidence="2">The sequence shown here is derived from an EMBL/GenBank/DDBJ whole genome shotgun (WGS) entry which is preliminary data.</text>
</comment>
<feature type="compositionally biased region" description="Polar residues" evidence="1">
    <location>
        <begin position="1"/>
        <end position="11"/>
    </location>
</feature>
<organism evidence="2 3">
    <name type="scientific">Colletotrichum incanum</name>
    <name type="common">Soybean anthracnose fungus</name>
    <dbReference type="NCBI Taxonomy" id="1573173"/>
    <lineage>
        <taxon>Eukaryota</taxon>
        <taxon>Fungi</taxon>
        <taxon>Dikarya</taxon>
        <taxon>Ascomycota</taxon>
        <taxon>Pezizomycotina</taxon>
        <taxon>Sordariomycetes</taxon>
        <taxon>Hypocreomycetidae</taxon>
        <taxon>Glomerellales</taxon>
        <taxon>Glomerellaceae</taxon>
        <taxon>Colletotrichum</taxon>
        <taxon>Colletotrichum spaethianum species complex</taxon>
    </lineage>
</organism>
<dbReference type="EMBL" id="LFIW01002504">
    <property type="protein sequence ID" value="KZL68598.1"/>
    <property type="molecule type" value="Genomic_DNA"/>
</dbReference>
<proteinExistence type="predicted"/>
<dbReference type="AlphaFoldDB" id="A0A166R0R9"/>
<sequence>MPDATLRNSQHPIADRMRPRNSTEPDLKLRPQGVLANTSSAAAHGGKPFPKEAEPLALQQPSLPPFPVILTGSLHLVSLILGSQLCFSGHPRASSETRSTLGLSAGVRALPSDVTSRRESK</sequence>